<gene>
    <name evidence="1" type="ORF">FB567DRAFT_525056</name>
</gene>
<accession>A0A8K0VYQ0</accession>
<reference evidence="1" key="1">
    <citation type="journal article" date="2021" name="Nat. Commun.">
        <title>Genetic determinants of endophytism in the Arabidopsis root mycobiome.</title>
        <authorList>
            <person name="Mesny F."/>
            <person name="Miyauchi S."/>
            <person name="Thiergart T."/>
            <person name="Pickel B."/>
            <person name="Atanasova L."/>
            <person name="Karlsson M."/>
            <person name="Huettel B."/>
            <person name="Barry K.W."/>
            <person name="Haridas S."/>
            <person name="Chen C."/>
            <person name="Bauer D."/>
            <person name="Andreopoulos W."/>
            <person name="Pangilinan J."/>
            <person name="LaButti K."/>
            <person name="Riley R."/>
            <person name="Lipzen A."/>
            <person name="Clum A."/>
            <person name="Drula E."/>
            <person name="Henrissat B."/>
            <person name="Kohler A."/>
            <person name="Grigoriev I.V."/>
            <person name="Martin F.M."/>
            <person name="Hacquard S."/>
        </authorList>
    </citation>
    <scope>NUCLEOTIDE SEQUENCE</scope>
    <source>
        <strain evidence="1">MPI-SDFR-AT-0120</strain>
    </source>
</reference>
<dbReference type="AlphaFoldDB" id="A0A8K0VYQ0"/>
<sequence>MIVVLPEPISSIYRACRATYADTVPILAIIRVPRIILDADHNLCKDRWRVRYWDPFSDLYRHIDETRKALRPARIPRGKDGTPWLGSFRDHRKGSFRSEDFPIINKFTDMVVAYLGQTSDVAGEKLASSRRLQIAVRGKHAWSGDIERPNFNWSISGWSENYKVPTIKYTVSGKASPDAVTMGARWVQYGGAMSQAVWDAEWAGNSNGN</sequence>
<protein>
    <submittedName>
        <fullName evidence="1">Uncharacterized protein</fullName>
    </submittedName>
</protein>
<comment type="caution">
    <text evidence="1">The sequence shown here is derived from an EMBL/GenBank/DDBJ whole genome shotgun (WGS) entry which is preliminary data.</text>
</comment>
<proteinExistence type="predicted"/>
<keyword evidence="2" id="KW-1185">Reference proteome</keyword>
<evidence type="ECO:0000313" key="1">
    <source>
        <dbReference type="EMBL" id="KAH7087449.1"/>
    </source>
</evidence>
<organism evidence="1 2">
    <name type="scientific">Paraphoma chrysanthemicola</name>
    <dbReference type="NCBI Taxonomy" id="798071"/>
    <lineage>
        <taxon>Eukaryota</taxon>
        <taxon>Fungi</taxon>
        <taxon>Dikarya</taxon>
        <taxon>Ascomycota</taxon>
        <taxon>Pezizomycotina</taxon>
        <taxon>Dothideomycetes</taxon>
        <taxon>Pleosporomycetidae</taxon>
        <taxon>Pleosporales</taxon>
        <taxon>Pleosporineae</taxon>
        <taxon>Phaeosphaeriaceae</taxon>
        <taxon>Paraphoma</taxon>
    </lineage>
</organism>
<evidence type="ECO:0000313" key="2">
    <source>
        <dbReference type="Proteomes" id="UP000813461"/>
    </source>
</evidence>
<dbReference type="EMBL" id="JAGMVJ010000009">
    <property type="protein sequence ID" value="KAH7087449.1"/>
    <property type="molecule type" value="Genomic_DNA"/>
</dbReference>
<name>A0A8K0VYQ0_9PLEO</name>
<dbReference type="Proteomes" id="UP000813461">
    <property type="component" value="Unassembled WGS sequence"/>
</dbReference>